<evidence type="ECO:0000259" key="2">
    <source>
        <dbReference type="Pfam" id="PF00535"/>
    </source>
</evidence>
<comment type="caution">
    <text evidence="3">The sequence shown here is derived from an EMBL/GenBank/DDBJ whole genome shotgun (WGS) entry which is preliminary data.</text>
</comment>
<accession>A0AB34IEZ1</accession>
<keyword evidence="1" id="KW-1133">Transmembrane helix</keyword>
<dbReference type="GO" id="GO:0005789">
    <property type="term" value="C:endoplasmic reticulum membrane"/>
    <property type="evidence" value="ECO:0007669"/>
    <property type="project" value="TreeGrafter"/>
</dbReference>
<dbReference type="Pfam" id="PF00535">
    <property type="entry name" value="Glycos_transf_2"/>
    <property type="match status" value="1"/>
</dbReference>
<organism evidence="3 4">
    <name type="scientific">Prymnesium parvum</name>
    <name type="common">Toxic golden alga</name>
    <dbReference type="NCBI Taxonomy" id="97485"/>
    <lineage>
        <taxon>Eukaryota</taxon>
        <taxon>Haptista</taxon>
        <taxon>Haptophyta</taxon>
        <taxon>Prymnesiophyceae</taxon>
        <taxon>Prymnesiales</taxon>
        <taxon>Prymnesiaceae</taxon>
        <taxon>Prymnesium</taxon>
    </lineage>
</organism>
<keyword evidence="1" id="KW-0472">Membrane</keyword>
<gene>
    <name evidence="3" type="ORF">AB1Y20_016329</name>
</gene>
<name>A0AB34IEZ1_PRYPA</name>
<keyword evidence="1" id="KW-0812">Transmembrane</keyword>
<proteinExistence type="predicted"/>
<dbReference type="EMBL" id="JBGBPQ010000029">
    <property type="protein sequence ID" value="KAL1496373.1"/>
    <property type="molecule type" value="Genomic_DNA"/>
</dbReference>
<protein>
    <recommendedName>
        <fullName evidence="2">Glycosyltransferase 2-like domain-containing protein</fullName>
    </recommendedName>
</protein>
<reference evidence="3 4" key="1">
    <citation type="journal article" date="2024" name="Science">
        <title>Giant polyketide synthase enzymes in the biosynthesis of giant marine polyether toxins.</title>
        <authorList>
            <person name="Fallon T.R."/>
            <person name="Shende V.V."/>
            <person name="Wierzbicki I.H."/>
            <person name="Pendleton A.L."/>
            <person name="Watervoot N.F."/>
            <person name="Auber R.P."/>
            <person name="Gonzalez D.J."/>
            <person name="Wisecaver J.H."/>
            <person name="Moore B.S."/>
        </authorList>
    </citation>
    <scope>NUCLEOTIDE SEQUENCE [LARGE SCALE GENOMIC DNA]</scope>
    <source>
        <strain evidence="3 4">12B1</strain>
    </source>
</reference>
<evidence type="ECO:0000313" key="4">
    <source>
        <dbReference type="Proteomes" id="UP001515480"/>
    </source>
</evidence>
<dbReference type="PANTHER" id="PTHR10859:SF91">
    <property type="entry name" value="DOLICHYL-PHOSPHATE BETA-GLUCOSYLTRANSFERASE"/>
    <property type="match status" value="1"/>
</dbReference>
<sequence length="295" mass="32406">MASVALVVPCFNEEARLPVASYLSHLASSTDRILFVDDGSTDQTVQLLRHIAQQAPHGRVSVLTLGANHGKAEAVRRGMRQALEAAECELVGFWDCDLATPLSAVAQLAAELRDRPAIQMVFGARVALLGRSIRRSAKRHYLGRVFATLASLVLEMPIYDTQCGAKLFRATPTLSHVLASPFLTRWVFDIEIIARFAALSGEMESVQDSIVEFPLHTWQDVAGSKVKPTDILRMAYGLMRIRLVYFLRSWPSGEPIEEKMNSALAMVAALVLLLAFGLCVLGFLVHLLSSSCHPH</sequence>
<dbReference type="Proteomes" id="UP001515480">
    <property type="component" value="Unassembled WGS sequence"/>
</dbReference>
<feature type="domain" description="Glycosyltransferase 2-like" evidence="2">
    <location>
        <begin position="6"/>
        <end position="170"/>
    </location>
</feature>
<dbReference type="AlphaFoldDB" id="A0AB34IEZ1"/>
<dbReference type="InterPro" id="IPR029044">
    <property type="entry name" value="Nucleotide-diphossugar_trans"/>
</dbReference>
<dbReference type="GO" id="GO:0006487">
    <property type="term" value="P:protein N-linked glycosylation"/>
    <property type="evidence" value="ECO:0007669"/>
    <property type="project" value="TreeGrafter"/>
</dbReference>
<dbReference type="Gene3D" id="3.90.550.10">
    <property type="entry name" value="Spore Coat Polysaccharide Biosynthesis Protein SpsA, Chain A"/>
    <property type="match status" value="1"/>
</dbReference>
<dbReference type="SUPFAM" id="SSF53448">
    <property type="entry name" value="Nucleotide-diphospho-sugar transferases"/>
    <property type="match status" value="1"/>
</dbReference>
<keyword evidence="4" id="KW-1185">Reference proteome</keyword>
<feature type="transmembrane region" description="Helical" evidence="1">
    <location>
        <begin position="263"/>
        <end position="288"/>
    </location>
</feature>
<evidence type="ECO:0000256" key="1">
    <source>
        <dbReference type="SAM" id="Phobius"/>
    </source>
</evidence>
<dbReference type="PANTHER" id="PTHR10859">
    <property type="entry name" value="GLYCOSYL TRANSFERASE"/>
    <property type="match status" value="1"/>
</dbReference>
<dbReference type="InterPro" id="IPR001173">
    <property type="entry name" value="Glyco_trans_2-like"/>
</dbReference>
<evidence type="ECO:0000313" key="3">
    <source>
        <dbReference type="EMBL" id="KAL1496373.1"/>
    </source>
</evidence>